<name>A0A1H1VND7_9PSED</name>
<keyword evidence="3 4" id="KW-0067">ATP-binding</keyword>
<dbReference type="RefSeq" id="WP_092275232.1">
    <property type="nucleotide sequence ID" value="NZ_LT629762.1"/>
</dbReference>
<dbReference type="NCBIfam" id="NF005543">
    <property type="entry name" value="PRK07206.1"/>
    <property type="match status" value="1"/>
</dbReference>
<dbReference type="PANTHER" id="PTHR43585">
    <property type="entry name" value="FUMIPYRROLE BIOSYNTHESIS PROTEIN C"/>
    <property type="match status" value="1"/>
</dbReference>
<dbReference type="PROSITE" id="PS50975">
    <property type="entry name" value="ATP_GRASP"/>
    <property type="match status" value="1"/>
</dbReference>
<accession>A0A1H1VND7</accession>
<evidence type="ECO:0000256" key="2">
    <source>
        <dbReference type="ARBA" id="ARBA00022741"/>
    </source>
</evidence>
<organism evidence="6 7">
    <name type="scientific">Pseudomonas prosekii</name>
    <dbReference type="NCBI Taxonomy" id="1148509"/>
    <lineage>
        <taxon>Bacteria</taxon>
        <taxon>Pseudomonadati</taxon>
        <taxon>Pseudomonadota</taxon>
        <taxon>Gammaproteobacteria</taxon>
        <taxon>Pseudomonadales</taxon>
        <taxon>Pseudomonadaceae</taxon>
        <taxon>Pseudomonas</taxon>
    </lineage>
</organism>
<dbReference type="SUPFAM" id="SSF56059">
    <property type="entry name" value="Glutathione synthetase ATP-binding domain-like"/>
    <property type="match status" value="1"/>
</dbReference>
<dbReference type="Pfam" id="PF13535">
    <property type="entry name" value="ATP-grasp_4"/>
    <property type="match status" value="1"/>
</dbReference>
<feature type="domain" description="ATP-grasp" evidence="5">
    <location>
        <begin position="121"/>
        <end position="320"/>
    </location>
</feature>
<dbReference type="Gene3D" id="3.30.470.20">
    <property type="entry name" value="ATP-grasp fold, B domain"/>
    <property type="match status" value="1"/>
</dbReference>
<dbReference type="AlphaFoldDB" id="A0A1H1VND7"/>
<gene>
    <name evidence="6" type="ORF">SAMN05216222_2455</name>
</gene>
<dbReference type="GO" id="GO:0016874">
    <property type="term" value="F:ligase activity"/>
    <property type="evidence" value="ECO:0007669"/>
    <property type="project" value="UniProtKB-KW"/>
</dbReference>
<evidence type="ECO:0000256" key="4">
    <source>
        <dbReference type="PROSITE-ProRule" id="PRU00409"/>
    </source>
</evidence>
<evidence type="ECO:0000256" key="3">
    <source>
        <dbReference type="ARBA" id="ARBA00022840"/>
    </source>
</evidence>
<evidence type="ECO:0000313" key="6">
    <source>
        <dbReference type="EMBL" id="SDS85786.1"/>
    </source>
</evidence>
<dbReference type="GO" id="GO:0046872">
    <property type="term" value="F:metal ion binding"/>
    <property type="evidence" value="ECO:0007669"/>
    <property type="project" value="InterPro"/>
</dbReference>
<dbReference type="InterPro" id="IPR052032">
    <property type="entry name" value="ATP-dep_AA_Ligase"/>
</dbReference>
<evidence type="ECO:0000313" key="7">
    <source>
        <dbReference type="Proteomes" id="UP000198481"/>
    </source>
</evidence>
<dbReference type="PANTHER" id="PTHR43585:SF2">
    <property type="entry name" value="ATP-GRASP ENZYME FSQD"/>
    <property type="match status" value="1"/>
</dbReference>
<protein>
    <submittedName>
        <fullName evidence="6">Biotin carboxylase</fullName>
    </submittedName>
</protein>
<dbReference type="Proteomes" id="UP000198481">
    <property type="component" value="Chromosome I"/>
</dbReference>
<evidence type="ECO:0000259" key="5">
    <source>
        <dbReference type="PROSITE" id="PS50975"/>
    </source>
</evidence>
<reference evidence="6 7" key="1">
    <citation type="submission" date="2016-10" db="EMBL/GenBank/DDBJ databases">
        <authorList>
            <person name="de Groot N.N."/>
        </authorList>
    </citation>
    <scope>NUCLEOTIDE SEQUENCE [LARGE SCALE GENOMIC DNA]</scope>
    <source>
        <strain evidence="6 7">LMG 26867</strain>
    </source>
</reference>
<sequence length="417" mass="45229">MTNPCIDNSDAPLILVDAYSTGALLAHSLAGQRRLLHVRSRADMPAAFAASCPKNLFAEDYSVAEEGLEPLLRKLAAQHPAAVLTGSEFGVELADLLAARLGLPGNDPATSAARRDKSLMAERVAEAGLPVAAQLRTHSMARALAWFKARGGASVVAKPLDSAGSDNVFICHDALQLQNAIESILGATNLMMLNNESVLLQEYLTGAEYVINSVSHGGQHWITDVWKCSKTFTADGRKIYDREDLLPAEARELPELIEYVQGVLDALGIVHGPAHTELILTANGPRLLETGARLSGLACPPALHAATGNDQVALTCLSYLDPARLADWPKRYRLLQHARGLNLIAHQPGLFAQGHVRRRLEALPSFHNVRFRCAEGARIAPTIDLNSSPGAVFLLHPQSARIDADYHAWRDWEKDWL</sequence>
<dbReference type="InterPro" id="IPR011761">
    <property type="entry name" value="ATP-grasp"/>
</dbReference>
<dbReference type="STRING" id="1148509.SAMN05216222_2455"/>
<dbReference type="EMBL" id="LT629762">
    <property type="protein sequence ID" value="SDS85786.1"/>
    <property type="molecule type" value="Genomic_DNA"/>
</dbReference>
<keyword evidence="1" id="KW-0436">Ligase</keyword>
<keyword evidence="2 4" id="KW-0547">Nucleotide-binding</keyword>
<proteinExistence type="predicted"/>
<dbReference type="GO" id="GO:0005524">
    <property type="term" value="F:ATP binding"/>
    <property type="evidence" value="ECO:0007669"/>
    <property type="project" value="UniProtKB-UniRule"/>
</dbReference>
<evidence type="ECO:0000256" key="1">
    <source>
        <dbReference type="ARBA" id="ARBA00022598"/>
    </source>
</evidence>